<gene>
    <name evidence="2" type="ORF">LX64_01031</name>
</gene>
<proteinExistence type="predicted"/>
<name>A0A327QVM6_9BACT</name>
<keyword evidence="1" id="KW-0472">Membrane</keyword>
<evidence type="ECO:0000313" key="2">
    <source>
        <dbReference type="EMBL" id="RAJ08381.1"/>
    </source>
</evidence>
<feature type="transmembrane region" description="Helical" evidence="1">
    <location>
        <begin position="49"/>
        <end position="69"/>
    </location>
</feature>
<keyword evidence="1" id="KW-0812">Transmembrane</keyword>
<evidence type="ECO:0000313" key="3">
    <source>
        <dbReference type="Proteomes" id="UP000249547"/>
    </source>
</evidence>
<dbReference type="EMBL" id="QLLL01000002">
    <property type="protein sequence ID" value="RAJ08381.1"/>
    <property type="molecule type" value="Genomic_DNA"/>
</dbReference>
<organism evidence="2 3">
    <name type="scientific">Chitinophaga skermanii</name>
    <dbReference type="NCBI Taxonomy" id="331697"/>
    <lineage>
        <taxon>Bacteria</taxon>
        <taxon>Pseudomonadati</taxon>
        <taxon>Bacteroidota</taxon>
        <taxon>Chitinophagia</taxon>
        <taxon>Chitinophagales</taxon>
        <taxon>Chitinophagaceae</taxon>
        <taxon>Chitinophaga</taxon>
    </lineage>
</organism>
<reference evidence="2 3" key="1">
    <citation type="submission" date="2018-06" db="EMBL/GenBank/DDBJ databases">
        <title>Genomic Encyclopedia of Archaeal and Bacterial Type Strains, Phase II (KMG-II): from individual species to whole genera.</title>
        <authorList>
            <person name="Goeker M."/>
        </authorList>
    </citation>
    <scope>NUCLEOTIDE SEQUENCE [LARGE SCALE GENOMIC DNA]</scope>
    <source>
        <strain evidence="2 3">DSM 23857</strain>
    </source>
</reference>
<dbReference type="AlphaFoldDB" id="A0A327QVM6"/>
<protein>
    <submittedName>
        <fullName evidence="2">Uncharacterized protein</fullName>
    </submittedName>
</protein>
<comment type="caution">
    <text evidence="2">The sequence shown here is derived from an EMBL/GenBank/DDBJ whole genome shotgun (WGS) entry which is preliminary data.</text>
</comment>
<feature type="transmembrane region" description="Helical" evidence="1">
    <location>
        <begin position="12"/>
        <end position="29"/>
    </location>
</feature>
<accession>A0A327QVM6</accession>
<evidence type="ECO:0000256" key="1">
    <source>
        <dbReference type="SAM" id="Phobius"/>
    </source>
</evidence>
<dbReference type="OrthoDB" id="9974546at2"/>
<keyword evidence="1" id="KW-1133">Transmembrane helix</keyword>
<sequence length="77" mass="8632">MKTNRPIRQLNFIVVLLLFFFIGLGLVYTGYNTSPLSMTDGGKMRTSNVYYLIGSALLLLAFIGIVALVKMKEKDNK</sequence>
<keyword evidence="3" id="KW-1185">Reference proteome</keyword>
<dbReference type="RefSeq" id="WP_111596536.1">
    <property type="nucleotide sequence ID" value="NZ_QLLL01000002.1"/>
</dbReference>
<dbReference type="Proteomes" id="UP000249547">
    <property type="component" value="Unassembled WGS sequence"/>
</dbReference>